<gene>
    <name evidence="2" type="ORF">ZEAMMB73_Zm00001d020255</name>
</gene>
<evidence type="ECO:0000256" key="1">
    <source>
        <dbReference type="ARBA" id="ARBA00022448"/>
    </source>
</evidence>
<protein>
    <submittedName>
        <fullName evidence="2">Uncharacterized protein</fullName>
    </submittedName>
</protein>
<organism evidence="2">
    <name type="scientific">Zea mays</name>
    <name type="common">Maize</name>
    <dbReference type="NCBI Taxonomy" id="4577"/>
    <lineage>
        <taxon>Eukaryota</taxon>
        <taxon>Viridiplantae</taxon>
        <taxon>Streptophyta</taxon>
        <taxon>Embryophyta</taxon>
        <taxon>Tracheophyta</taxon>
        <taxon>Spermatophyta</taxon>
        <taxon>Magnoliopsida</taxon>
        <taxon>Liliopsida</taxon>
        <taxon>Poales</taxon>
        <taxon>Poaceae</taxon>
        <taxon>PACMAD clade</taxon>
        <taxon>Panicoideae</taxon>
        <taxon>Andropogonodae</taxon>
        <taxon>Andropogoneae</taxon>
        <taxon>Tripsacinae</taxon>
        <taxon>Zea</taxon>
    </lineage>
</organism>
<name>A0A1D6I388_MAIZE</name>
<accession>A0A1D6I388</accession>
<reference evidence="2" key="1">
    <citation type="submission" date="2015-12" db="EMBL/GenBank/DDBJ databases">
        <title>Update maize B73 reference genome by single molecule sequencing technologies.</title>
        <authorList>
            <consortium name="Maize Genome Sequencing Project"/>
            <person name="Ware D."/>
        </authorList>
    </citation>
    <scope>NUCLEOTIDE SEQUENCE [LARGE SCALE GENOMIC DNA]</scope>
    <source>
        <tissue evidence="2">Seedling</tissue>
    </source>
</reference>
<proteinExistence type="predicted"/>
<keyword evidence="1" id="KW-0813">Transport</keyword>
<dbReference type="AlphaFoldDB" id="A0A1D6I388"/>
<evidence type="ECO:0000313" key="2">
    <source>
        <dbReference type="EMBL" id="ONM54620.1"/>
    </source>
</evidence>
<dbReference type="EMBL" id="CM007650">
    <property type="protein sequence ID" value="ONM54620.1"/>
    <property type="molecule type" value="Genomic_DNA"/>
</dbReference>
<dbReference type="InParanoid" id="A0A1D6I388"/>
<sequence>MILPFQPLTMMFHKINYFVDMPKLLSEGSGVFRPCVLTALVSSNSAGRTIHLDVLAGRKTCGCIEGDIKISGHKNKELLPR</sequence>
<dbReference type="SMR" id="A0A1D6I388"/>
<dbReference type="PANTHER" id="PTHR19241">
    <property type="entry name" value="ATP-BINDING CASSETTE TRANSPORTER"/>
    <property type="match status" value="1"/>
</dbReference>